<sequence>MYRWECKQLIQVGEFLWSRVTSAIVRRLVPGAETISGPGAASRGEYQAGARNQTRGQDPARGAGGNRGLGCREEGGAQEPCNSGARARGGGRNPGAGNRERKRALTPRARGVAGPSTWRREKPGDWEYRARGEGPMPRVGRLACPGTGRRAKPRSRGLGAKTGSGLGTGREVKIRHREPGE</sequence>
<protein>
    <submittedName>
        <fullName evidence="2">Uncharacterized protein</fullName>
    </submittedName>
</protein>
<reference evidence="2 3" key="1">
    <citation type="submission" date="2024-04" db="EMBL/GenBank/DDBJ databases">
        <authorList>
            <person name="Fracassetti M."/>
        </authorList>
    </citation>
    <scope>NUCLEOTIDE SEQUENCE [LARGE SCALE GENOMIC DNA]</scope>
</reference>
<gene>
    <name evidence="2" type="ORF">LTRI10_LOCUS3861</name>
</gene>
<accession>A0AAV2CJD5</accession>
<evidence type="ECO:0000313" key="2">
    <source>
        <dbReference type="EMBL" id="CAL1356144.1"/>
    </source>
</evidence>
<proteinExistence type="predicted"/>
<name>A0AAV2CJD5_9ROSI</name>
<feature type="compositionally biased region" description="Basic and acidic residues" evidence="1">
    <location>
        <begin position="118"/>
        <end position="132"/>
    </location>
</feature>
<dbReference type="AlphaFoldDB" id="A0AAV2CJD5"/>
<evidence type="ECO:0000313" key="3">
    <source>
        <dbReference type="Proteomes" id="UP001497516"/>
    </source>
</evidence>
<keyword evidence="3" id="KW-1185">Reference proteome</keyword>
<feature type="region of interest" description="Disordered" evidence="1">
    <location>
        <begin position="33"/>
        <end position="181"/>
    </location>
</feature>
<dbReference type="Proteomes" id="UP001497516">
    <property type="component" value="Chromosome 1"/>
</dbReference>
<organism evidence="2 3">
    <name type="scientific">Linum trigynum</name>
    <dbReference type="NCBI Taxonomy" id="586398"/>
    <lineage>
        <taxon>Eukaryota</taxon>
        <taxon>Viridiplantae</taxon>
        <taxon>Streptophyta</taxon>
        <taxon>Embryophyta</taxon>
        <taxon>Tracheophyta</taxon>
        <taxon>Spermatophyta</taxon>
        <taxon>Magnoliopsida</taxon>
        <taxon>eudicotyledons</taxon>
        <taxon>Gunneridae</taxon>
        <taxon>Pentapetalae</taxon>
        <taxon>rosids</taxon>
        <taxon>fabids</taxon>
        <taxon>Malpighiales</taxon>
        <taxon>Linaceae</taxon>
        <taxon>Linum</taxon>
    </lineage>
</organism>
<evidence type="ECO:0000256" key="1">
    <source>
        <dbReference type="SAM" id="MobiDB-lite"/>
    </source>
</evidence>
<dbReference type="EMBL" id="OZ034813">
    <property type="protein sequence ID" value="CAL1356144.1"/>
    <property type="molecule type" value="Genomic_DNA"/>
</dbReference>